<dbReference type="Proteomes" id="UP000192527">
    <property type="component" value="Chromosome"/>
</dbReference>
<gene>
    <name evidence="4" type="ORF">HM131_12840</name>
</gene>
<organism evidence="4 5">
    <name type="scientific">Halobacillus mangrovi</name>
    <dbReference type="NCBI Taxonomy" id="402384"/>
    <lineage>
        <taxon>Bacteria</taxon>
        <taxon>Bacillati</taxon>
        <taxon>Bacillota</taxon>
        <taxon>Bacilli</taxon>
        <taxon>Bacillales</taxon>
        <taxon>Bacillaceae</taxon>
        <taxon>Halobacillus</taxon>
    </lineage>
</organism>
<dbReference type="GO" id="GO:0006654">
    <property type="term" value="P:phosphatidic acid biosynthetic process"/>
    <property type="evidence" value="ECO:0007669"/>
    <property type="project" value="TreeGrafter"/>
</dbReference>
<dbReference type="PANTHER" id="PTHR10434">
    <property type="entry name" value="1-ACYL-SN-GLYCEROL-3-PHOSPHATE ACYLTRANSFERASE"/>
    <property type="match status" value="1"/>
</dbReference>
<dbReference type="Pfam" id="PF01553">
    <property type="entry name" value="Acyltransferase"/>
    <property type="match status" value="1"/>
</dbReference>
<dbReference type="GO" id="GO:0005886">
    <property type="term" value="C:plasma membrane"/>
    <property type="evidence" value="ECO:0007669"/>
    <property type="project" value="TreeGrafter"/>
</dbReference>
<dbReference type="STRING" id="402384.HM131_12840"/>
<feature type="domain" description="Phospholipid/glycerol acyltransferase" evidence="3">
    <location>
        <begin position="42"/>
        <end position="159"/>
    </location>
</feature>
<reference evidence="4 5" key="1">
    <citation type="submission" date="2017-04" db="EMBL/GenBank/DDBJ databases">
        <title>The whole genome sequencing and assembly of Halobacillus mangrovi strain.</title>
        <authorList>
            <person name="Lee S.-J."/>
            <person name="Park M.-K."/>
            <person name="Kim J.-Y."/>
            <person name="Lee Y.-J."/>
            <person name="Yi H."/>
            <person name="Bahn Y.-S."/>
            <person name="Kim J.F."/>
            <person name="Lee D.-W."/>
        </authorList>
    </citation>
    <scope>NUCLEOTIDE SEQUENCE [LARGE SCALE GENOMIC DNA]</scope>
    <source>
        <strain evidence="4 5">KTB 131</strain>
    </source>
</reference>
<accession>A0A1W5ZWM6</accession>
<dbReference type="InterPro" id="IPR002123">
    <property type="entry name" value="Plipid/glycerol_acylTrfase"/>
</dbReference>
<evidence type="ECO:0000313" key="4">
    <source>
        <dbReference type="EMBL" id="ARI77679.1"/>
    </source>
</evidence>
<keyword evidence="5" id="KW-1185">Reference proteome</keyword>
<dbReference type="CDD" id="cd06551">
    <property type="entry name" value="LPLAT"/>
    <property type="match status" value="1"/>
</dbReference>
<dbReference type="AlphaFoldDB" id="A0A1W5ZWM6"/>
<protein>
    <submittedName>
        <fullName evidence="4">Glycerol acyltransferase</fullName>
    </submittedName>
</protein>
<dbReference type="OrthoDB" id="152799at2"/>
<keyword evidence="2 4" id="KW-0012">Acyltransferase</keyword>
<proteinExistence type="predicted"/>
<dbReference type="SUPFAM" id="SSF69593">
    <property type="entry name" value="Glycerol-3-phosphate (1)-acyltransferase"/>
    <property type="match status" value="1"/>
</dbReference>
<name>A0A1W5ZWM6_9BACI</name>
<dbReference type="GO" id="GO:0003841">
    <property type="term" value="F:1-acylglycerol-3-phosphate O-acyltransferase activity"/>
    <property type="evidence" value="ECO:0007669"/>
    <property type="project" value="TreeGrafter"/>
</dbReference>
<dbReference type="KEGG" id="hmn:HM131_12840"/>
<dbReference type="RefSeq" id="WP_085030140.1">
    <property type="nucleotide sequence ID" value="NZ_CP020772.1"/>
</dbReference>
<dbReference type="PANTHER" id="PTHR10434:SF11">
    <property type="entry name" value="1-ACYL-SN-GLYCEROL-3-PHOSPHATE ACYLTRANSFERASE"/>
    <property type="match status" value="1"/>
</dbReference>
<dbReference type="SMART" id="SM00563">
    <property type="entry name" value="PlsC"/>
    <property type="match status" value="1"/>
</dbReference>
<evidence type="ECO:0000256" key="1">
    <source>
        <dbReference type="ARBA" id="ARBA00022679"/>
    </source>
</evidence>
<sequence length="219" mass="26005">MLEANKSSFIEWGFKRFNRIFLKAHFENIWLMNTVSPPSQKTLFLINHSSWWDPLMIYHLNDRVIQSDGYGMMHEDGIKRFPFFIKIGAFSVNPDHRRHLMNSLQYSAKLLRENKTVWMFPQGSEQHLEKRPLHFLSGISYIVKKCPEANVVPISLYYSHEHTRKPNAYINIGPVLNKKSYLDRERKEMTQVFESAATAQLDSFRERIIQEDHRSFEKI</sequence>
<keyword evidence="1 4" id="KW-0808">Transferase</keyword>
<evidence type="ECO:0000259" key="3">
    <source>
        <dbReference type="SMART" id="SM00563"/>
    </source>
</evidence>
<dbReference type="EMBL" id="CP020772">
    <property type="protein sequence ID" value="ARI77679.1"/>
    <property type="molecule type" value="Genomic_DNA"/>
</dbReference>
<evidence type="ECO:0000313" key="5">
    <source>
        <dbReference type="Proteomes" id="UP000192527"/>
    </source>
</evidence>
<evidence type="ECO:0000256" key="2">
    <source>
        <dbReference type="ARBA" id="ARBA00023315"/>
    </source>
</evidence>